<evidence type="ECO:0000259" key="1">
    <source>
        <dbReference type="Pfam" id="PF13472"/>
    </source>
</evidence>
<protein>
    <submittedName>
        <fullName evidence="2">GDSL-type esterase/lipase family protein</fullName>
    </submittedName>
</protein>
<name>A0A9X1T010_9HYPH</name>
<dbReference type="InterPro" id="IPR051532">
    <property type="entry name" value="Ester_Hydrolysis_Enzymes"/>
</dbReference>
<proteinExistence type="predicted"/>
<gene>
    <name evidence="2" type="ORF">LRX75_08240</name>
</gene>
<sequence>MKSRSWVLALLVVVITFATGSFKSEHSECGASETASVPRDNPEWSRKAVALEHLTAGAKYVMIGDSLTERLPREIAAEIFNGKQPFNAGIGGDTLANLNWRISRLDIRRARIITFLGGANDIAQHAASPEYAARGIGSAVHKLREYAPEAEIFLIAVLPTGLEAGSITEKIQQTNDSLRRCQWDSHVHFLDLGDYLTAGPSPVPQILMPDKIHLSREGYLRILPALKRALSSYL</sequence>
<dbReference type="RefSeq" id="WP_231813397.1">
    <property type="nucleotide sequence ID" value="NZ_JAJOZR010000004.1"/>
</dbReference>
<dbReference type="InterPro" id="IPR013830">
    <property type="entry name" value="SGNH_hydro"/>
</dbReference>
<dbReference type="AlphaFoldDB" id="A0A9X1T010"/>
<dbReference type="Pfam" id="PF13472">
    <property type="entry name" value="Lipase_GDSL_2"/>
    <property type="match status" value="1"/>
</dbReference>
<reference evidence="2" key="1">
    <citation type="submission" date="2021-12" db="EMBL/GenBank/DDBJ databases">
        <authorList>
            <person name="Li Y."/>
        </authorList>
    </citation>
    <scope>NUCLEOTIDE SEQUENCE</scope>
    <source>
        <strain evidence="2">DKSPLA3</strain>
    </source>
</reference>
<dbReference type="SUPFAM" id="SSF52266">
    <property type="entry name" value="SGNH hydrolase"/>
    <property type="match status" value="1"/>
</dbReference>
<dbReference type="PANTHER" id="PTHR30383">
    <property type="entry name" value="THIOESTERASE 1/PROTEASE 1/LYSOPHOSPHOLIPASE L1"/>
    <property type="match status" value="1"/>
</dbReference>
<dbReference type="Proteomes" id="UP001139089">
    <property type="component" value="Unassembled WGS sequence"/>
</dbReference>
<organism evidence="2 3">
    <name type="scientific">Rhizobium quercicola</name>
    <dbReference type="NCBI Taxonomy" id="2901226"/>
    <lineage>
        <taxon>Bacteria</taxon>
        <taxon>Pseudomonadati</taxon>
        <taxon>Pseudomonadota</taxon>
        <taxon>Alphaproteobacteria</taxon>
        <taxon>Hyphomicrobiales</taxon>
        <taxon>Rhizobiaceae</taxon>
        <taxon>Rhizobium/Agrobacterium group</taxon>
        <taxon>Rhizobium</taxon>
    </lineage>
</organism>
<dbReference type="GO" id="GO:0016788">
    <property type="term" value="F:hydrolase activity, acting on ester bonds"/>
    <property type="evidence" value="ECO:0007669"/>
    <property type="project" value="UniProtKB-ARBA"/>
</dbReference>
<keyword evidence="3" id="KW-1185">Reference proteome</keyword>
<dbReference type="PANTHER" id="PTHR30383:SF29">
    <property type="entry name" value="SGNH HYDROLASE-TYPE ESTERASE DOMAIN-CONTAINING PROTEIN"/>
    <property type="match status" value="1"/>
</dbReference>
<dbReference type="Gene3D" id="3.40.50.1110">
    <property type="entry name" value="SGNH hydrolase"/>
    <property type="match status" value="1"/>
</dbReference>
<dbReference type="EMBL" id="JAJOZR010000004">
    <property type="protein sequence ID" value="MCD7109031.1"/>
    <property type="molecule type" value="Genomic_DNA"/>
</dbReference>
<evidence type="ECO:0000313" key="2">
    <source>
        <dbReference type="EMBL" id="MCD7109031.1"/>
    </source>
</evidence>
<dbReference type="InterPro" id="IPR036514">
    <property type="entry name" value="SGNH_hydro_sf"/>
</dbReference>
<accession>A0A9X1T010</accession>
<evidence type="ECO:0000313" key="3">
    <source>
        <dbReference type="Proteomes" id="UP001139089"/>
    </source>
</evidence>
<feature type="domain" description="SGNH hydrolase-type esterase" evidence="1">
    <location>
        <begin position="63"/>
        <end position="219"/>
    </location>
</feature>
<comment type="caution">
    <text evidence="2">The sequence shown here is derived from an EMBL/GenBank/DDBJ whole genome shotgun (WGS) entry which is preliminary data.</text>
</comment>